<dbReference type="Gene3D" id="1.20.58.530">
    <property type="match status" value="1"/>
</dbReference>
<name>A0A7S4S8K6_9STRA</name>
<dbReference type="SMART" id="SM00015">
    <property type="entry name" value="IQ"/>
    <property type="match status" value="4"/>
</dbReference>
<feature type="compositionally biased region" description="Basic and acidic residues" evidence="8">
    <location>
        <begin position="1628"/>
        <end position="1648"/>
    </location>
</feature>
<evidence type="ECO:0000256" key="7">
    <source>
        <dbReference type="SAM" id="Coils"/>
    </source>
</evidence>
<feature type="region of interest" description="Disordered" evidence="8">
    <location>
        <begin position="1627"/>
        <end position="1657"/>
    </location>
</feature>
<dbReference type="Gene3D" id="1.10.10.820">
    <property type="match status" value="1"/>
</dbReference>
<dbReference type="GO" id="GO:0005524">
    <property type="term" value="F:ATP binding"/>
    <property type="evidence" value="ECO:0007669"/>
    <property type="project" value="UniProtKB-UniRule"/>
</dbReference>
<keyword evidence="3 6" id="KW-0518">Myosin</keyword>
<dbReference type="Gene3D" id="1.20.120.720">
    <property type="entry name" value="Myosin VI head, motor domain, U50 subdomain"/>
    <property type="match status" value="1"/>
</dbReference>
<feature type="coiled-coil region" evidence="7">
    <location>
        <begin position="1257"/>
        <end position="1370"/>
    </location>
</feature>
<sequence length="1726" mass="194075">MSESTRVWVRTSALDKAVYGKIKSIAQRSIPGKAVDDSGDNDAVNWGWARGNLVKDDDKGGSANVRVFIQDEDSAHDRKTVDLPADSFTEGNIVVGNTYGDGEDSDDEDDYGRPGFTPGLQYPDDLITLTHLHEPAVVHCLRRRYQYDKIYTSTGPILLALNPFKHCSSIYSESMMKKYWDRGEKSMLHSASASSSEEKKSDEHMLEEAELPPHVYSIADNTFRLMISKLEESNSMVRSAGRGAATAMQGFDQSILVSGESGAGKTVTTKFIMQYLANLSQRSSDSKNKNVGGRGRGKPAERRGSVGGSGNKVNIEQQVLKSNPILESFGNARTIRNDNSSRFGKFIEIQFTNTGSLVGASIETYLLEKVRLITQTEGERNYHIFYELLQGMEEDQLDNYFISDYTAEDFNMTNKSGTYDRRDGVDDCETYQDLLEAMDTMGFAPEEQKDILAITCAVLHSSNLTFNSLSADESEIDRENPHLEPVLSLMGFTAENLNRALCYFSIVAGKEKHTRSLPKQKAEKGTEALIKATYGALFTYLVQRINASITLKDEKSQRGSRGSSGKTKAATIGVLDIFGFESFKVNSFEQLCINYCNEALQQQFNLFVLKKEQEEYEREGIQWSFISFPENQDVLDLIDKKGSGILNILDDQCRAPGTTDKTFANDIYQKCTGHTRFEANFRQVGARQFGVHHYAGTVEYDTEGFVEKNRDELPKEATELLLSSTNEFVKKLANIISPPTAAPTGGGSRGRKAASAGTRVTVGGQFSRQLQELRKKIDLTSPHYVRCLKPNDLLVPDHFDPVNIVDQLRCAGVIEAVRVSRVGYPQRYPHSAFVARYRILGLQALKKAARGSRKVKPVDTLVKSIALQIQSTNSENLDTTEENGQKIKKKDNETDVDLVSVGIQVGKTKVFLRRHAYEVLERLRGVKMSNSAVKLQAAGRRYIAQMEFKEAIRAAILLQGCARSMIAKEKVMCARRHYNATLIQNMYRQKTAHNAYVKQLVITRWLQRMRRGAIGRARYERLNRERQSIVIQKYWRCHHNNSSYKAKKKSALIIQCAVRCSWARLVYKNLRSEARNLQAAVGERDELRKETQRLEREVAIARAQAKKEAERAEEAIGNALSMESGKITQLEQEVVQLQNKLNESQHEVAAEAKRANEVTEERVALSNDLELARSQVHNLTVELDSASSIHSAEMSQLKQEVAQLQSKLDESQQEAAEEAKRANDATEEGLALSADLELVRSQVDALTEKLNNAVSSSKILEDALQDKTREIEDLKQEQEKQNEIDAGQKMAPLDLEEMESLRNEMNSLKLELNASKSKSDQYFTEVQKLKEENALLSSEIEELRENSGYDENLLNELEQTKVDLEEAKLSAGDHLSFEVDLLKKENEELLRQLVDGESIANGNAQEELEIAKMEIEDLKSQIEFLAMSEEKVEVRTRHPENGTKTKTELRNDVGSLVGQDNEASIADILTLQDEVDRLNSELFEARQSQSDGDAANLASRYNELKRMAEAGIEKDKKIEKLKKELADMTDQVETSQLANKNNDDGWDSASSGSDSRYRFRDEEIEALKDVNEMLRRQVEMSKRELNDAQDKLRKEAERSAMELEAFAETLQGVDELRQAAESMSRELNMIKKEEKKDKQRYAELKRSGEISGTDQMEGALRKLDLGLEDSDPADLWGKLKSAVFGLEGPATASSSGSVNGSNGNRRRRRRRRRRNSGEHSVMSNFF</sequence>
<dbReference type="PROSITE" id="PS51456">
    <property type="entry name" value="MYOSIN_MOTOR"/>
    <property type="match status" value="1"/>
</dbReference>
<comment type="similarity">
    <text evidence="6">Belongs to the TRAFAC class myosin-kinesin ATPase superfamily. Myosin family.</text>
</comment>
<feature type="region of interest" description="Disordered" evidence="8">
    <location>
        <begin position="1526"/>
        <end position="1557"/>
    </location>
</feature>
<dbReference type="PANTHER" id="PTHR13140:SF845">
    <property type="entry name" value="MYOSIN-LIKE PROTEIN"/>
    <property type="match status" value="1"/>
</dbReference>
<feature type="compositionally biased region" description="Polar residues" evidence="8">
    <location>
        <begin position="1531"/>
        <end position="1540"/>
    </location>
</feature>
<feature type="region of interest" description="Disordered" evidence="8">
    <location>
        <begin position="1206"/>
        <end position="1226"/>
    </location>
</feature>
<dbReference type="GO" id="GO:0007015">
    <property type="term" value="P:actin filament organization"/>
    <property type="evidence" value="ECO:0007669"/>
    <property type="project" value="TreeGrafter"/>
</dbReference>
<dbReference type="PROSITE" id="PS50096">
    <property type="entry name" value="IQ"/>
    <property type="match status" value="1"/>
</dbReference>
<evidence type="ECO:0000313" key="10">
    <source>
        <dbReference type="EMBL" id="CAE4637995.1"/>
    </source>
</evidence>
<feature type="region of interest" description="Disordered" evidence="8">
    <location>
        <begin position="1687"/>
        <end position="1726"/>
    </location>
</feature>
<dbReference type="Pfam" id="PF00063">
    <property type="entry name" value="Myosin_head"/>
    <property type="match status" value="1"/>
</dbReference>
<keyword evidence="2 6" id="KW-0067">ATP-binding</keyword>
<dbReference type="GO" id="GO:0016020">
    <property type="term" value="C:membrane"/>
    <property type="evidence" value="ECO:0007669"/>
    <property type="project" value="TreeGrafter"/>
</dbReference>
<feature type="compositionally biased region" description="Basic residues" evidence="8">
    <location>
        <begin position="1704"/>
        <end position="1714"/>
    </location>
</feature>
<keyword evidence="4 6" id="KW-0505">Motor protein</keyword>
<feature type="region of interest" description="Disordered" evidence="8">
    <location>
        <begin position="283"/>
        <end position="313"/>
    </location>
</feature>
<dbReference type="Gene3D" id="1.20.5.4820">
    <property type="match status" value="1"/>
</dbReference>
<dbReference type="CDD" id="cd00124">
    <property type="entry name" value="MYSc"/>
    <property type="match status" value="1"/>
</dbReference>
<evidence type="ECO:0000256" key="4">
    <source>
        <dbReference type="ARBA" id="ARBA00023175"/>
    </source>
</evidence>
<accession>A0A7S4S8K6</accession>
<dbReference type="InterPro" id="IPR000048">
    <property type="entry name" value="IQ_motif_EF-hand-BS"/>
</dbReference>
<evidence type="ECO:0000256" key="6">
    <source>
        <dbReference type="PROSITE-ProRule" id="PRU00782"/>
    </source>
</evidence>
<evidence type="ECO:0000256" key="5">
    <source>
        <dbReference type="ARBA" id="ARBA00023203"/>
    </source>
</evidence>
<dbReference type="GO" id="GO:0005737">
    <property type="term" value="C:cytoplasm"/>
    <property type="evidence" value="ECO:0007669"/>
    <property type="project" value="TreeGrafter"/>
</dbReference>
<evidence type="ECO:0000256" key="3">
    <source>
        <dbReference type="ARBA" id="ARBA00023123"/>
    </source>
</evidence>
<keyword evidence="1 6" id="KW-0547">Nucleotide-binding</keyword>
<feature type="domain" description="Myosin motor" evidence="9">
    <location>
        <begin position="121"/>
        <end position="925"/>
    </location>
</feature>
<dbReference type="EMBL" id="HBNS01039948">
    <property type="protein sequence ID" value="CAE4637995.1"/>
    <property type="molecule type" value="Transcribed_RNA"/>
</dbReference>
<evidence type="ECO:0000256" key="1">
    <source>
        <dbReference type="ARBA" id="ARBA00022741"/>
    </source>
</evidence>
<dbReference type="PRINTS" id="PR00193">
    <property type="entry name" value="MYOSINHEAVY"/>
</dbReference>
<feature type="region of interest" description="Disordered" evidence="8">
    <location>
        <begin position="739"/>
        <end position="758"/>
    </location>
</feature>
<dbReference type="GO" id="GO:0051015">
    <property type="term" value="F:actin filament binding"/>
    <property type="evidence" value="ECO:0007669"/>
    <property type="project" value="TreeGrafter"/>
</dbReference>
<reference evidence="10" key="1">
    <citation type="submission" date="2021-01" db="EMBL/GenBank/DDBJ databases">
        <authorList>
            <person name="Corre E."/>
            <person name="Pelletier E."/>
            <person name="Niang G."/>
            <person name="Scheremetjew M."/>
            <person name="Finn R."/>
            <person name="Kale V."/>
            <person name="Holt S."/>
            <person name="Cochrane G."/>
            <person name="Meng A."/>
            <person name="Brown T."/>
            <person name="Cohen L."/>
        </authorList>
    </citation>
    <scope>NUCLEOTIDE SEQUENCE</scope>
    <source>
        <strain evidence="10">GSO104</strain>
    </source>
</reference>
<dbReference type="SUPFAM" id="SSF52540">
    <property type="entry name" value="P-loop containing nucleoside triphosphate hydrolases"/>
    <property type="match status" value="2"/>
</dbReference>
<evidence type="ECO:0000256" key="8">
    <source>
        <dbReference type="SAM" id="MobiDB-lite"/>
    </source>
</evidence>
<evidence type="ECO:0000259" key="9">
    <source>
        <dbReference type="PROSITE" id="PS51456"/>
    </source>
</evidence>
<evidence type="ECO:0000256" key="2">
    <source>
        <dbReference type="ARBA" id="ARBA00022840"/>
    </source>
</evidence>
<feature type="region of interest" description="Actin-binding" evidence="6">
    <location>
        <begin position="770"/>
        <end position="792"/>
    </location>
</feature>
<feature type="coiled-coil region" evidence="7">
    <location>
        <begin position="1401"/>
        <end position="1428"/>
    </location>
</feature>
<dbReference type="InterPro" id="IPR001609">
    <property type="entry name" value="Myosin_head_motor_dom-like"/>
</dbReference>
<dbReference type="SMART" id="SM00242">
    <property type="entry name" value="MYSc"/>
    <property type="match status" value="1"/>
</dbReference>
<dbReference type="InterPro" id="IPR036961">
    <property type="entry name" value="Kinesin_motor_dom_sf"/>
</dbReference>
<feature type="binding site" evidence="6">
    <location>
        <begin position="259"/>
        <end position="266"/>
    </location>
    <ligand>
        <name>ATP</name>
        <dbReference type="ChEBI" id="CHEBI:30616"/>
    </ligand>
</feature>
<dbReference type="GO" id="GO:0000146">
    <property type="term" value="F:microfilament motor activity"/>
    <property type="evidence" value="ECO:0007669"/>
    <property type="project" value="TreeGrafter"/>
</dbReference>
<dbReference type="Gene3D" id="3.40.850.10">
    <property type="entry name" value="Kinesin motor domain"/>
    <property type="match status" value="1"/>
</dbReference>
<protein>
    <recommendedName>
        <fullName evidence="9">Myosin motor domain-containing protein</fullName>
    </recommendedName>
</protein>
<gene>
    <name evidence="10" type="ORF">DBRI00130_LOCUS31122</name>
</gene>
<feature type="compositionally biased region" description="Low complexity" evidence="8">
    <location>
        <begin position="1693"/>
        <end position="1703"/>
    </location>
</feature>
<dbReference type="PANTHER" id="PTHR13140">
    <property type="entry name" value="MYOSIN"/>
    <property type="match status" value="1"/>
</dbReference>
<dbReference type="InterPro" id="IPR027417">
    <property type="entry name" value="P-loop_NTPase"/>
</dbReference>
<dbReference type="Gene3D" id="1.20.5.190">
    <property type="match status" value="1"/>
</dbReference>
<keyword evidence="7" id="KW-0175">Coiled coil</keyword>
<dbReference type="GO" id="GO:0016459">
    <property type="term" value="C:myosin complex"/>
    <property type="evidence" value="ECO:0007669"/>
    <property type="project" value="UniProtKB-KW"/>
</dbReference>
<organism evidence="10">
    <name type="scientific">Ditylum brightwellii</name>
    <dbReference type="NCBI Taxonomy" id="49249"/>
    <lineage>
        <taxon>Eukaryota</taxon>
        <taxon>Sar</taxon>
        <taxon>Stramenopiles</taxon>
        <taxon>Ochrophyta</taxon>
        <taxon>Bacillariophyta</taxon>
        <taxon>Mediophyceae</taxon>
        <taxon>Lithodesmiophycidae</taxon>
        <taxon>Lithodesmiales</taxon>
        <taxon>Lithodesmiaceae</taxon>
        <taxon>Ditylum</taxon>
    </lineage>
</organism>
<feature type="coiled-coil region" evidence="7">
    <location>
        <begin position="1461"/>
        <end position="1488"/>
    </location>
</feature>
<keyword evidence="5 6" id="KW-0009">Actin-binding</keyword>
<proteinExistence type="inferred from homology"/>